<organism evidence="2 3">
    <name type="scientific">Acanthaster planci</name>
    <name type="common">Crown-of-thorns starfish</name>
    <dbReference type="NCBI Taxonomy" id="133434"/>
    <lineage>
        <taxon>Eukaryota</taxon>
        <taxon>Metazoa</taxon>
        <taxon>Echinodermata</taxon>
        <taxon>Eleutherozoa</taxon>
        <taxon>Asterozoa</taxon>
        <taxon>Asteroidea</taxon>
        <taxon>Valvatacea</taxon>
        <taxon>Valvatida</taxon>
        <taxon>Acanthasteridae</taxon>
        <taxon>Acanthaster</taxon>
    </lineage>
</organism>
<dbReference type="PROSITE" id="PS50017">
    <property type="entry name" value="DEATH_DOMAIN"/>
    <property type="match status" value="1"/>
</dbReference>
<dbReference type="SUPFAM" id="SSF47986">
    <property type="entry name" value="DEATH domain"/>
    <property type="match status" value="1"/>
</dbReference>
<dbReference type="KEGG" id="aplc:110988558"/>
<dbReference type="InterPro" id="IPR000488">
    <property type="entry name" value="Death_dom"/>
</dbReference>
<dbReference type="Gene3D" id="1.10.533.10">
    <property type="entry name" value="Death Domain, Fas"/>
    <property type="match status" value="1"/>
</dbReference>
<dbReference type="CDD" id="cd01670">
    <property type="entry name" value="Death"/>
    <property type="match status" value="1"/>
</dbReference>
<evidence type="ECO:0000259" key="1">
    <source>
        <dbReference type="PROSITE" id="PS50017"/>
    </source>
</evidence>
<sequence length="250" mass="29306">MPMEEGELYDEDLNSIAREIHANDWKNLAIYLGFKRAQISHIEADNPRDILGQIFAMLSQWRNKLECHVNQRKALCEALTRTGNRLLAARLSGVAPLRSRSIQATEPNTSSLRVKAVHAAKIPIVQIRYIRPRKWNPYLTKPIKAWYYSGYNDEVQEGENNFYFHCLMTDRSGFIIYTSFFFPDFQEAKEVYDLVHKSDVNNPVQLSCLKVEKQKKRYKQKGMFKRTCRLIFNEKSKISVWPRKSFSFNS</sequence>
<accession>A0A8B7ZST3</accession>
<dbReference type="Pfam" id="PF00531">
    <property type="entry name" value="Death"/>
    <property type="match status" value="1"/>
</dbReference>
<keyword evidence="2" id="KW-1185">Reference proteome</keyword>
<proteinExistence type="predicted"/>
<dbReference type="Proteomes" id="UP000694845">
    <property type="component" value="Unplaced"/>
</dbReference>
<dbReference type="InterPro" id="IPR011029">
    <property type="entry name" value="DEATH-like_dom_sf"/>
</dbReference>
<name>A0A8B7ZST3_ACAPL</name>
<dbReference type="GO" id="GO:0007165">
    <property type="term" value="P:signal transduction"/>
    <property type="evidence" value="ECO:0007669"/>
    <property type="project" value="InterPro"/>
</dbReference>
<dbReference type="GeneID" id="110988558"/>
<reference evidence="3" key="1">
    <citation type="submission" date="2025-08" db="UniProtKB">
        <authorList>
            <consortium name="RefSeq"/>
        </authorList>
    </citation>
    <scope>IDENTIFICATION</scope>
</reference>
<dbReference type="RefSeq" id="XP_022107905.1">
    <property type="nucleotide sequence ID" value="XM_022252213.1"/>
</dbReference>
<protein>
    <submittedName>
        <fullName evidence="3">Uncharacterized protein LOC110988558</fullName>
    </submittedName>
</protein>
<feature type="domain" description="Death" evidence="1">
    <location>
        <begin position="24"/>
        <end position="95"/>
    </location>
</feature>
<evidence type="ECO:0000313" key="3">
    <source>
        <dbReference type="RefSeq" id="XP_022107905.1"/>
    </source>
</evidence>
<gene>
    <name evidence="3" type="primary">LOC110988558</name>
</gene>
<dbReference type="AlphaFoldDB" id="A0A8B7ZST3"/>
<evidence type="ECO:0000313" key="2">
    <source>
        <dbReference type="Proteomes" id="UP000694845"/>
    </source>
</evidence>